<proteinExistence type="predicted"/>
<feature type="compositionally biased region" description="Low complexity" evidence="1">
    <location>
        <begin position="532"/>
        <end position="543"/>
    </location>
</feature>
<name>A0ABV3YEY0_9ACTN</name>
<dbReference type="RefSeq" id="WP_369141421.1">
    <property type="nucleotide sequence ID" value="NZ_JBFTEZ010000002.1"/>
</dbReference>
<gene>
    <name evidence="3" type="ORF">AB6N35_04045</name>
</gene>
<evidence type="ECO:0000313" key="3">
    <source>
        <dbReference type="EMBL" id="MEX6463531.1"/>
    </source>
</evidence>
<comment type="caution">
    <text evidence="3">The sequence shown here is derived from an EMBL/GenBank/DDBJ whole genome shotgun (WGS) entry which is preliminary data.</text>
</comment>
<dbReference type="InterPro" id="IPR003870">
    <property type="entry name" value="DUF222"/>
</dbReference>
<keyword evidence="4" id="KW-1185">Reference proteome</keyword>
<organism evidence="3 4">
    <name type="scientific">Dietzia cinnamea</name>
    <dbReference type="NCBI Taxonomy" id="321318"/>
    <lineage>
        <taxon>Bacteria</taxon>
        <taxon>Bacillati</taxon>
        <taxon>Actinomycetota</taxon>
        <taxon>Actinomycetes</taxon>
        <taxon>Mycobacteriales</taxon>
        <taxon>Dietziaceae</taxon>
        <taxon>Dietzia</taxon>
    </lineage>
</organism>
<dbReference type="InterPro" id="IPR003615">
    <property type="entry name" value="HNH_nuc"/>
</dbReference>
<evidence type="ECO:0000256" key="1">
    <source>
        <dbReference type="SAM" id="MobiDB-lite"/>
    </source>
</evidence>
<accession>A0ABV3YEY0</accession>
<feature type="region of interest" description="Disordered" evidence="1">
    <location>
        <begin position="1"/>
        <end position="26"/>
    </location>
</feature>
<feature type="compositionally biased region" description="Basic and acidic residues" evidence="1">
    <location>
        <begin position="10"/>
        <end position="24"/>
    </location>
</feature>
<feature type="domain" description="DUF222" evidence="2">
    <location>
        <begin position="84"/>
        <end position="390"/>
    </location>
</feature>
<feature type="compositionally biased region" description="Low complexity" evidence="1">
    <location>
        <begin position="460"/>
        <end position="474"/>
    </location>
</feature>
<sequence>MTRPPQPHPGGDHRADHRADRRADGGSVDCPAVAAAGAAAVQALYAENIAAAARLRACYHLYTVCEDEQERRDLAAGYDPELDLKPEHAVIDPFHIACAEIVAAYGVHNNRARTLLTRARTLITRFPTLVEAMETGRLDEDTADLLARHMRTVDSAHRRAVQQQIIDWLLAAIAAGTRPGREAILGTLDRIITDHDPAGVRARRAAATRERHIRLRRGTDGMADLIAHLTATEASTLYEVLHRAATEQATRDKTARLQAAHAGDHTLDAEYIRSIDELRADALVAAFLDPAGPDHEADPQHPARAGTRPLATQVRPTITVLAPLGPDGEPEVYLPRGGPATIEALIELLARSVGATITVPHTQPGTADSPTAARRYRISAELAHRIRLRDGTCRHPGCSVPAQDCDIDHCRPFNHTDPDSGGLTIEANLASMCRQHHRFKTFHGWHYHLDPDATLTVTTDTGHTLTTHPTGPLARWRQRDPDPDPNPDHTDHAPPRRPWLDPRPQATHWLRRARRLAAERAANTTTPPPTTNNPTTDTDLPPF</sequence>
<dbReference type="Pfam" id="PF02720">
    <property type="entry name" value="DUF222"/>
    <property type="match status" value="1"/>
</dbReference>
<dbReference type="EMBL" id="JBFTEZ010000002">
    <property type="protein sequence ID" value="MEX6463531.1"/>
    <property type="molecule type" value="Genomic_DNA"/>
</dbReference>
<evidence type="ECO:0000313" key="4">
    <source>
        <dbReference type="Proteomes" id="UP001560293"/>
    </source>
</evidence>
<dbReference type="Proteomes" id="UP001560293">
    <property type="component" value="Unassembled WGS sequence"/>
</dbReference>
<evidence type="ECO:0000259" key="2">
    <source>
        <dbReference type="Pfam" id="PF02720"/>
    </source>
</evidence>
<feature type="region of interest" description="Disordered" evidence="1">
    <location>
        <begin position="460"/>
        <end position="543"/>
    </location>
</feature>
<reference evidence="4" key="1">
    <citation type="submission" date="2024-07" db="EMBL/GenBank/DDBJ databases">
        <title>Pseudomonas strain that inhibits Aeromonas fish pathogens.</title>
        <authorList>
            <person name="Wildschutte H."/>
        </authorList>
    </citation>
    <scope>NUCLEOTIDE SEQUENCE [LARGE SCALE GENOMIC DNA]</scope>
    <source>
        <strain evidence="4">n60</strain>
    </source>
</reference>
<dbReference type="Gene3D" id="1.10.30.50">
    <property type="match status" value="1"/>
</dbReference>
<dbReference type="CDD" id="cd00085">
    <property type="entry name" value="HNHc"/>
    <property type="match status" value="1"/>
</dbReference>
<feature type="compositionally biased region" description="Basic and acidic residues" evidence="1">
    <location>
        <begin position="477"/>
        <end position="500"/>
    </location>
</feature>
<protein>
    <submittedName>
        <fullName evidence="3">DUF222 domain-containing protein</fullName>
    </submittedName>
</protein>